<evidence type="ECO:0000256" key="4">
    <source>
        <dbReference type="SAM" id="Phobius"/>
    </source>
</evidence>
<accession>A0A495FLM8</accession>
<dbReference type="EMBL" id="RBIR01000001">
    <property type="protein sequence ID" value="RKR30143.1"/>
    <property type="molecule type" value="Genomic_DNA"/>
</dbReference>
<feature type="active site" description="Proton donor/acceptor" evidence="2">
    <location>
        <position position="145"/>
    </location>
</feature>
<keyword evidence="4" id="KW-0812">Transmembrane</keyword>
<dbReference type="Proteomes" id="UP000276055">
    <property type="component" value="Unassembled WGS sequence"/>
</dbReference>
<dbReference type="GO" id="GO:0016787">
    <property type="term" value="F:hydrolase activity"/>
    <property type="evidence" value="ECO:0007669"/>
    <property type="project" value="UniProtKB-KW"/>
</dbReference>
<keyword evidence="4" id="KW-1133">Transmembrane helix</keyword>
<dbReference type="InterPro" id="IPR042001">
    <property type="entry name" value="Sortase_F"/>
</dbReference>
<dbReference type="Pfam" id="PF04203">
    <property type="entry name" value="Sortase"/>
    <property type="match status" value="1"/>
</dbReference>
<evidence type="ECO:0000313" key="5">
    <source>
        <dbReference type="EMBL" id="RKR30143.1"/>
    </source>
</evidence>
<feature type="region of interest" description="Disordered" evidence="3">
    <location>
        <begin position="57"/>
        <end position="89"/>
    </location>
</feature>
<name>A0A495FLM8_9MICC</name>
<dbReference type="InterPro" id="IPR023365">
    <property type="entry name" value="Sortase_dom-sf"/>
</dbReference>
<gene>
    <name evidence="5" type="ORF">C8D78_0462</name>
</gene>
<feature type="active site" description="Acyl-thioester intermediate" evidence="2">
    <location>
        <position position="209"/>
    </location>
</feature>
<evidence type="ECO:0000313" key="6">
    <source>
        <dbReference type="Proteomes" id="UP000276055"/>
    </source>
</evidence>
<evidence type="ECO:0000256" key="3">
    <source>
        <dbReference type="SAM" id="MobiDB-lite"/>
    </source>
</evidence>
<dbReference type="Gene3D" id="2.40.260.10">
    <property type="entry name" value="Sortase"/>
    <property type="match status" value="1"/>
</dbReference>
<feature type="transmembrane region" description="Helical" evidence="4">
    <location>
        <begin position="30"/>
        <end position="49"/>
    </location>
</feature>
<evidence type="ECO:0000256" key="1">
    <source>
        <dbReference type="ARBA" id="ARBA00022801"/>
    </source>
</evidence>
<dbReference type="SUPFAM" id="SSF63817">
    <property type="entry name" value="Sortase"/>
    <property type="match status" value="1"/>
</dbReference>
<sequence length="229" mass="23984">MLPRERPGVDDQITAEGAPARPPARRRPRVRLISGGALIAVSLGVMFSLTATPATPPPAHAPGAAATTPAPVHARPTSMPATPAPQGSPPLHITYADVGMDQGVLPLTPPVQGPASIVPPMTLDAYWLTPFGSPGSADTTYIIGHSWEGRDSAFNHLSSQAKPGGRIVVTTKSGPATYTVKAVSTENKNTLKDSPIWNKVPNRLILISCYTADLWGTNIVITADRTPTP</sequence>
<keyword evidence="1" id="KW-0378">Hydrolase</keyword>
<comment type="caution">
    <text evidence="5">The sequence shown here is derived from an EMBL/GenBank/DDBJ whole genome shotgun (WGS) entry which is preliminary data.</text>
</comment>
<evidence type="ECO:0000256" key="2">
    <source>
        <dbReference type="PIRSR" id="PIRSR605754-1"/>
    </source>
</evidence>
<reference evidence="5 6" key="1">
    <citation type="submission" date="2018-10" db="EMBL/GenBank/DDBJ databases">
        <title>Genomic Encyclopedia of Type Strains, Phase IV (KMG-IV): sequencing the most valuable type-strain genomes for metagenomic binning, comparative biology and taxonomic classification.</title>
        <authorList>
            <person name="Goeker M."/>
        </authorList>
    </citation>
    <scope>NUCLEOTIDE SEQUENCE [LARGE SCALE GENOMIC DNA]</scope>
    <source>
        <strain evidence="5 6">DSM 25586</strain>
    </source>
</reference>
<dbReference type="AlphaFoldDB" id="A0A495FLM8"/>
<dbReference type="InterPro" id="IPR005754">
    <property type="entry name" value="Sortase"/>
</dbReference>
<organism evidence="5 6">
    <name type="scientific">Arthrobacter oryzae</name>
    <dbReference type="NCBI Taxonomy" id="409290"/>
    <lineage>
        <taxon>Bacteria</taxon>
        <taxon>Bacillati</taxon>
        <taxon>Actinomycetota</taxon>
        <taxon>Actinomycetes</taxon>
        <taxon>Micrococcales</taxon>
        <taxon>Micrococcaceae</taxon>
        <taxon>Arthrobacter</taxon>
    </lineage>
</organism>
<protein>
    <submittedName>
        <fullName evidence="5">Sortase family protein</fullName>
    </submittedName>
</protein>
<proteinExistence type="predicted"/>
<feature type="compositionally biased region" description="Low complexity" evidence="3">
    <location>
        <begin position="61"/>
        <end position="77"/>
    </location>
</feature>
<keyword evidence="4" id="KW-0472">Membrane</keyword>
<dbReference type="CDD" id="cd05829">
    <property type="entry name" value="Sortase_F"/>
    <property type="match status" value="1"/>
</dbReference>
<dbReference type="OrthoDB" id="4425249at2"/>
<feature type="region of interest" description="Disordered" evidence="3">
    <location>
        <begin position="1"/>
        <end position="28"/>
    </location>
</feature>